<dbReference type="PANTHER" id="PTHR36842">
    <property type="entry name" value="PROTEIN TOLB HOMOLOG"/>
    <property type="match status" value="1"/>
</dbReference>
<dbReference type="GO" id="GO:0000272">
    <property type="term" value="P:polysaccharide catabolic process"/>
    <property type="evidence" value="ECO:0007669"/>
    <property type="project" value="InterPro"/>
</dbReference>
<accession>A0A5C5WCH3</accession>
<dbReference type="InterPro" id="IPR036439">
    <property type="entry name" value="Dockerin_dom_sf"/>
</dbReference>
<dbReference type="Proteomes" id="UP000318995">
    <property type="component" value="Unassembled WGS sequence"/>
</dbReference>
<dbReference type="PANTHER" id="PTHR36842:SF1">
    <property type="entry name" value="PROTEIN TOLB"/>
    <property type="match status" value="1"/>
</dbReference>
<name>A0A5C5WCH3_9BACT</name>
<dbReference type="InterPro" id="IPR011659">
    <property type="entry name" value="WD40"/>
</dbReference>
<dbReference type="SUPFAM" id="SSF63446">
    <property type="entry name" value="Type I dockerin domain"/>
    <property type="match status" value="1"/>
</dbReference>
<dbReference type="Gene3D" id="2.120.10.30">
    <property type="entry name" value="TolB, C-terminal domain"/>
    <property type="match status" value="1"/>
</dbReference>
<evidence type="ECO:0000256" key="1">
    <source>
        <dbReference type="ARBA" id="ARBA00009820"/>
    </source>
</evidence>
<comment type="similarity">
    <text evidence="1">Belongs to the TolB family.</text>
</comment>
<evidence type="ECO:0000313" key="2">
    <source>
        <dbReference type="EMBL" id="TWT47765.1"/>
    </source>
</evidence>
<dbReference type="AlphaFoldDB" id="A0A5C5WCH3"/>
<proteinExistence type="inferred from homology"/>
<evidence type="ECO:0000313" key="3">
    <source>
        <dbReference type="Proteomes" id="UP000318995"/>
    </source>
</evidence>
<keyword evidence="3" id="KW-1185">Reference proteome</keyword>
<sequence length="469" mass="49568">MMAWGPMAEGAKVPVAGVSPNNTANPLRTIESVVFSPNGQQLLIRGALTASSTNDFAYTLPLSGGIPTKVNEGTADVDFVPRYTPDGTQIVYSANNQLLRVPAAGGAATTITTDDTRFFHITSDGQRVVYISRPTGSTPDVLRSVLLTGGATTVLSTPTQGDIDRETFQLTPDGQTVVFASSFLNPTSANEDSLFRVPAAGGAAPTLINFGPTAPHIIDIRGVEVTGDGRVAFVADYLVNNNYNLNFVPIGGGTAALLPGFSIPSGADIRDFRLSPDGRYFAFSSDFQTVNVFELYVAEITGGAPVKVSLPFTAEAIDLDITGDGFPDISDGNIDSDILEAEGAIAWSPDGRKVAYIADGEIDNLYELYLVDNPLFEAAPGDYNADGLVDLADYTVWRDTLNSTTDLRADGSNNNVVDQADYAFWVNAFNGVNAVAVPEPGTAGFVLLGLLATYWSAPLTRDAVRSLPN</sequence>
<dbReference type="SUPFAM" id="SSF82171">
    <property type="entry name" value="DPP6 N-terminal domain-like"/>
    <property type="match status" value="1"/>
</dbReference>
<dbReference type="EMBL" id="SJPH01000002">
    <property type="protein sequence ID" value="TWT47765.1"/>
    <property type="molecule type" value="Genomic_DNA"/>
</dbReference>
<gene>
    <name evidence="2" type="ORF">Pla111_13860</name>
</gene>
<dbReference type="Pfam" id="PF07676">
    <property type="entry name" value="PD40"/>
    <property type="match status" value="2"/>
</dbReference>
<reference evidence="2 3" key="1">
    <citation type="submission" date="2019-02" db="EMBL/GenBank/DDBJ databases">
        <title>Deep-cultivation of Planctomycetes and their phenomic and genomic characterization uncovers novel biology.</title>
        <authorList>
            <person name="Wiegand S."/>
            <person name="Jogler M."/>
            <person name="Boedeker C."/>
            <person name="Pinto D."/>
            <person name="Vollmers J."/>
            <person name="Rivas-Marin E."/>
            <person name="Kohn T."/>
            <person name="Peeters S.H."/>
            <person name="Heuer A."/>
            <person name="Rast P."/>
            <person name="Oberbeckmann S."/>
            <person name="Bunk B."/>
            <person name="Jeske O."/>
            <person name="Meyerdierks A."/>
            <person name="Storesund J.E."/>
            <person name="Kallscheuer N."/>
            <person name="Luecker S."/>
            <person name="Lage O.M."/>
            <person name="Pohl T."/>
            <person name="Merkel B.J."/>
            <person name="Hornburger P."/>
            <person name="Mueller R.-W."/>
            <person name="Bruemmer F."/>
            <person name="Labrenz M."/>
            <person name="Spormann A.M."/>
            <person name="Op Den Camp H."/>
            <person name="Overmann J."/>
            <person name="Amann R."/>
            <person name="Jetten M.S.M."/>
            <person name="Mascher T."/>
            <person name="Medema M.H."/>
            <person name="Devos D.P."/>
            <person name="Kaster A.-K."/>
            <person name="Ovreas L."/>
            <person name="Rohde M."/>
            <person name="Galperin M.Y."/>
            <person name="Jogler C."/>
        </authorList>
    </citation>
    <scope>NUCLEOTIDE SEQUENCE [LARGE SCALE GENOMIC DNA]</scope>
    <source>
        <strain evidence="2 3">Pla111</strain>
    </source>
</reference>
<protein>
    <submittedName>
        <fullName evidence="2">Translocation protein TolB</fullName>
    </submittedName>
</protein>
<comment type="caution">
    <text evidence="2">The sequence shown here is derived from an EMBL/GenBank/DDBJ whole genome shotgun (WGS) entry which is preliminary data.</text>
</comment>
<dbReference type="InterPro" id="IPR011042">
    <property type="entry name" value="6-blade_b-propeller_TolB-like"/>
</dbReference>
<organism evidence="2 3">
    <name type="scientific">Botrimarina hoheduenensis</name>
    <dbReference type="NCBI Taxonomy" id="2528000"/>
    <lineage>
        <taxon>Bacteria</taxon>
        <taxon>Pseudomonadati</taxon>
        <taxon>Planctomycetota</taxon>
        <taxon>Planctomycetia</taxon>
        <taxon>Pirellulales</taxon>
        <taxon>Lacipirellulaceae</taxon>
        <taxon>Botrimarina</taxon>
    </lineage>
</organism>